<evidence type="ECO:0000256" key="5">
    <source>
        <dbReference type="ARBA" id="ARBA00023136"/>
    </source>
</evidence>
<evidence type="ECO:0000256" key="6">
    <source>
        <dbReference type="SAM" id="Phobius"/>
    </source>
</evidence>
<dbReference type="GO" id="GO:0005886">
    <property type="term" value="C:plasma membrane"/>
    <property type="evidence" value="ECO:0007669"/>
    <property type="project" value="UniProtKB-SubCell"/>
</dbReference>
<keyword evidence="2" id="KW-1003">Cell membrane</keyword>
<evidence type="ECO:0000313" key="9">
    <source>
        <dbReference type="Proteomes" id="UP000254559"/>
    </source>
</evidence>
<comment type="caution">
    <text evidence="8">The sequence shown here is derived from an EMBL/GenBank/DDBJ whole genome shotgun (WGS) entry which is preliminary data.</text>
</comment>
<name>A0A9X8XGU0_STREQ</name>
<dbReference type="Pfam" id="PF02687">
    <property type="entry name" value="FtsX"/>
    <property type="match status" value="1"/>
</dbReference>
<protein>
    <submittedName>
        <fullName evidence="8">Lantibiotic ABC transporter permease</fullName>
    </submittedName>
</protein>
<feature type="domain" description="ABC3 transporter permease C-terminal" evidence="7">
    <location>
        <begin position="23"/>
        <end position="94"/>
    </location>
</feature>
<gene>
    <name evidence="8" type="ORF">NCTC11564_00013</name>
</gene>
<keyword evidence="3 6" id="KW-0812">Transmembrane</keyword>
<dbReference type="AlphaFoldDB" id="A0A9X8XGU0"/>
<feature type="transmembrane region" description="Helical" evidence="6">
    <location>
        <begin position="20"/>
        <end position="44"/>
    </location>
</feature>
<dbReference type="EMBL" id="UHFO01000001">
    <property type="protein sequence ID" value="SUN61092.1"/>
    <property type="molecule type" value="Genomic_DNA"/>
</dbReference>
<dbReference type="Proteomes" id="UP000254559">
    <property type="component" value="Unassembled WGS sequence"/>
</dbReference>
<evidence type="ECO:0000256" key="1">
    <source>
        <dbReference type="ARBA" id="ARBA00004651"/>
    </source>
</evidence>
<keyword evidence="4 6" id="KW-1133">Transmembrane helix</keyword>
<evidence type="ECO:0000256" key="2">
    <source>
        <dbReference type="ARBA" id="ARBA00022475"/>
    </source>
</evidence>
<evidence type="ECO:0000259" key="7">
    <source>
        <dbReference type="Pfam" id="PF02687"/>
    </source>
</evidence>
<dbReference type="InterPro" id="IPR003838">
    <property type="entry name" value="ABC3_permease_C"/>
</dbReference>
<comment type="subcellular location">
    <subcellularLocation>
        <location evidence="1">Cell membrane</location>
        <topology evidence="1">Multi-pass membrane protein</topology>
    </subcellularLocation>
</comment>
<keyword evidence="5 6" id="KW-0472">Membrane</keyword>
<evidence type="ECO:0000256" key="4">
    <source>
        <dbReference type="ARBA" id="ARBA00022989"/>
    </source>
</evidence>
<reference evidence="8 9" key="1">
    <citation type="submission" date="2018-06" db="EMBL/GenBank/DDBJ databases">
        <authorList>
            <consortium name="Pathogen Informatics"/>
            <person name="Doyle S."/>
        </authorList>
    </citation>
    <scope>NUCLEOTIDE SEQUENCE [LARGE SCALE GENOMIC DNA]</scope>
    <source>
        <strain evidence="8 9">NCTC11564</strain>
    </source>
</reference>
<dbReference type="PANTHER" id="PTHR46795:SF3">
    <property type="entry name" value="ABC TRANSPORTER PERMEASE"/>
    <property type="match status" value="1"/>
</dbReference>
<feature type="transmembrane region" description="Helical" evidence="6">
    <location>
        <begin position="65"/>
        <end position="91"/>
    </location>
</feature>
<organism evidence="8 9">
    <name type="scientific">Streptococcus dysgalactiae subsp. equisimilis</name>
    <name type="common">Streptococcus equisimilis</name>
    <dbReference type="NCBI Taxonomy" id="119602"/>
    <lineage>
        <taxon>Bacteria</taxon>
        <taxon>Bacillati</taxon>
        <taxon>Bacillota</taxon>
        <taxon>Bacilli</taxon>
        <taxon>Lactobacillales</taxon>
        <taxon>Streptococcaceae</taxon>
        <taxon>Streptococcus</taxon>
    </lineage>
</organism>
<evidence type="ECO:0000256" key="3">
    <source>
        <dbReference type="ARBA" id="ARBA00022692"/>
    </source>
</evidence>
<proteinExistence type="predicted"/>
<accession>A0A9X8XGU0</accession>
<sequence length="96" mass="11021">MASSEEVIELSTGMDTFKYILAFVNVVIIFVICFLINYTTKFMFEKRSKELGTYMLLGIRKKEIARLLVIENVLLAICALVLAIPLGFILVNLYHW</sequence>
<dbReference type="InterPro" id="IPR052536">
    <property type="entry name" value="ABC-4_Integral_Memb_Prot"/>
</dbReference>
<dbReference type="PANTHER" id="PTHR46795">
    <property type="entry name" value="ABC TRANSPORTER PERMEASE-RELATED-RELATED"/>
    <property type="match status" value="1"/>
</dbReference>
<evidence type="ECO:0000313" key="8">
    <source>
        <dbReference type="EMBL" id="SUN61092.1"/>
    </source>
</evidence>